<dbReference type="Proteomes" id="UP000225833">
    <property type="component" value="Unassembled WGS sequence"/>
</dbReference>
<proteinExistence type="predicted"/>
<feature type="compositionally biased region" description="Basic and acidic residues" evidence="1">
    <location>
        <begin position="61"/>
        <end position="74"/>
    </location>
</feature>
<name>A0A2D0IM26_XENBU</name>
<evidence type="ECO:0000313" key="2">
    <source>
        <dbReference type="EMBL" id="PHM22774.1"/>
    </source>
</evidence>
<gene>
    <name evidence="2" type="ORF">Xbud_03724</name>
</gene>
<sequence>MSEKKSFLARLFGKQKASTCCAVRIEEVSEDPTKDAGVKPIPCCDTRIEPERENSLGSSNSERKKDRTKKGEQV</sequence>
<evidence type="ECO:0000313" key="3">
    <source>
        <dbReference type="Proteomes" id="UP000225833"/>
    </source>
</evidence>
<reference evidence="2 3" key="1">
    <citation type="journal article" date="2017" name="Nat. Microbiol.">
        <title>Natural product diversity associated with the nematode symbionts Photorhabdus and Xenorhabdus.</title>
        <authorList>
            <person name="Tobias N.J."/>
            <person name="Wolff H."/>
            <person name="Djahanschiri B."/>
            <person name="Grundmann F."/>
            <person name="Kronenwerth M."/>
            <person name="Shi Y.M."/>
            <person name="Simonyi S."/>
            <person name="Grun P."/>
            <person name="Shapiro-Ilan D."/>
            <person name="Pidot S.J."/>
            <person name="Stinear T.P."/>
            <person name="Ebersberger I."/>
            <person name="Bode H.B."/>
        </authorList>
    </citation>
    <scope>NUCLEOTIDE SEQUENCE [LARGE SCALE GENOMIC DNA]</scope>
    <source>
        <strain evidence="2 3">DSM 16342</strain>
    </source>
</reference>
<dbReference type="RefSeq" id="WP_099137451.1">
    <property type="nucleotide sequence ID" value="NZ_CAWNNJ010000124.1"/>
</dbReference>
<protein>
    <submittedName>
        <fullName evidence="2">Uncharacterized protein</fullName>
    </submittedName>
</protein>
<feature type="region of interest" description="Disordered" evidence="1">
    <location>
        <begin position="30"/>
        <end position="74"/>
    </location>
</feature>
<comment type="caution">
    <text evidence="2">The sequence shown here is derived from an EMBL/GenBank/DDBJ whole genome shotgun (WGS) entry which is preliminary data.</text>
</comment>
<dbReference type="EMBL" id="NIBS01000054">
    <property type="protein sequence ID" value="PHM22774.1"/>
    <property type="molecule type" value="Genomic_DNA"/>
</dbReference>
<accession>A0A2D0IM26</accession>
<dbReference type="AlphaFoldDB" id="A0A2D0IM26"/>
<organism evidence="2 3">
    <name type="scientific">Xenorhabdus budapestensis</name>
    <dbReference type="NCBI Taxonomy" id="290110"/>
    <lineage>
        <taxon>Bacteria</taxon>
        <taxon>Pseudomonadati</taxon>
        <taxon>Pseudomonadota</taxon>
        <taxon>Gammaproteobacteria</taxon>
        <taxon>Enterobacterales</taxon>
        <taxon>Morganellaceae</taxon>
        <taxon>Xenorhabdus</taxon>
    </lineage>
</organism>
<evidence type="ECO:0000256" key="1">
    <source>
        <dbReference type="SAM" id="MobiDB-lite"/>
    </source>
</evidence>
<dbReference type="OrthoDB" id="9855774at2"/>